<protein>
    <submittedName>
        <fullName evidence="2">Uncharacterized protein</fullName>
    </submittedName>
</protein>
<gene>
    <name evidence="2" type="ORF">DYB36_012638</name>
</gene>
<sequence length="197" mass="21782">MGLRSRKRRLAGIADEDAFDVESSSYKSSSRLSGKTMHPPFLPSSYLSCNRSLATIPRQCRSVQPDLEGLAYVLVVYELCVLWKTVTNAAAVSTTLVVVLVLMKLLSCAAIYSAKGLVSTDGREHTSCVLLCALHTSMWLFLRVFDVDATSVRNSIPLCTLYYLCATLTVWFIGNNAKSEQARAEQLQQLETKFATE</sequence>
<feature type="transmembrane region" description="Helical" evidence="1">
    <location>
        <begin position="92"/>
        <end position="114"/>
    </location>
</feature>
<reference evidence="2 3" key="1">
    <citation type="submission" date="2018-08" db="EMBL/GenBank/DDBJ databases">
        <title>Aphanomyces genome sequencing and annotation.</title>
        <authorList>
            <person name="Minardi D."/>
            <person name="Oidtmann B."/>
            <person name="Van Der Giezen M."/>
            <person name="Studholme D.J."/>
        </authorList>
    </citation>
    <scope>NUCLEOTIDE SEQUENCE [LARGE SCALE GENOMIC DNA]</scope>
    <source>
        <strain evidence="2 3">Kv</strain>
    </source>
</reference>
<dbReference type="VEuPathDB" id="FungiDB:H257_15631"/>
<feature type="transmembrane region" description="Helical" evidence="1">
    <location>
        <begin position="126"/>
        <end position="142"/>
    </location>
</feature>
<accession>A0A397B797</accession>
<keyword evidence="1" id="KW-1133">Transmembrane helix</keyword>
<feature type="transmembrane region" description="Helical" evidence="1">
    <location>
        <begin position="154"/>
        <end position="173"/>
    </location>
</feature>
<organism evidence="2 3">
    <name type="scientific">Aphanomyces astaci</name>
    <name type="common">Crayfish plague agent</name>
    <dbReference type="NCBI Taxonomy" id="112090"/>
    <lineage>
        <taxon>Eukaryota</taxon>
        <taxon>Sar</taxon>
        <taxon>Stramenopiles</taxon>
        <taxon>Oomycota</taxon>
        <taxon>Saprolegniomycetes</taxon>
        <taxon>Saprolegniales</taxon>
        <taxon>Verrucalvaceae</taxon>
        <taxon>Aphanomyces</taxon>
    </lineage>
</organism>
<dbReference type="EMBL" id="QUSZ01004276">
    <property type="protein sequence ID" value="RHY15087.1"/>
    <property type="molecule type" value="Genomic_DNA"/>
</dbReference>
<comment type="caution">
    <text evidence="2">The sequence shown here is derived from an EMBL/GenBank/DDBJ whole genome shotgun (WGS) entry which is preliminary data.</text>
</comment>
<evidence type="ECO:0000313" key="2">
    <source>
        <dbReference type="EMBL" id="RHY15087.1"/>
    </source>
</evidence>
<keyword evidence="1" id="KW-0472">Membrane</keyword>
<keyword evidence="1" id="KW-0812">Transmembrane</keyword>
<dbReference type="Proteomes" id="UP000265427">
    <property type="component" value="Unassembled WGS sequence"/>
</dbReference>
<evidence type="ECO:0000256" key="1">
    <source>
        <dbReference type="SAM" id="Phobius"/>
    </source>
</evidence>
<proteinExistence type="predicted"/>
<dbReference type="AlphaFoldDB" id="A0A397B797"/>
<name>A0A397B797_APHAT</name>
<evidence type="ECO:0000313" key="3">
    <source>
        <dbReference type="Proteomes" id="UP000265427"/>
    </source>
</evidence>